<evidence type="ECO:0000313" key="3">
    <source>
        <dbReference type="EMBL" id="MDP0588440.1"/>
    </source>
</evidence>
<comment type="caution">
    <text evidence="3">The sequence shown here is derived from an EMBL/GenBank/DDBJ whole genome shotgun (WGS) entry which is preliminary data.</text>
</comment>
<dbReference type="Proteomes" id="UP001178148">
    <property type="component" value="Unassembled WGS sequence"/>
</dbReference>
<dbReference type="AlphaFoldDB" id="A0AA90NSC3"/>
<keyword evidence="2" id="KW-0472">Membrane</keyword>
<keyword evidence="2" id="KW-0812">Transmembrane</keyword>
<evidence type="ECO:0000313" key="4">
    <source>
        <dbReference type="Proteomes" id="UP001178148"/>
    </source>
</evidence>
<reference evidence="3 4" key="1">
    <citation type="journal article" date="2023" name="bioRxiv">
        <title>An intranuclear bacterial parasite of deep-sea mussels expresses apoptosis inhibitors acquired from its host.</title>
        <authorList>
            <person name="Gonzalez Porras M.A."/>
            <person name="Assie A."/>
            <person name="Tietjen M."/>
            <person name="Violette M."/>
            <person name="Kleiner M."/>
            <person name="Gruber-Vodicka H."/>
            <person name="Dubilier N."/>
            <person name="Leisch N."/>
        </authorList>
    </citation>
    <scope>NUCLEOTIDE SEQUENCE [LARGE SCALE GENOMIC DNA]</scope>
    <source>
        <strain evidence="3">IAP13</strain>
    </source>
</reference>
<evidence type="ECO:0000256" key="2">
    <source>
        <dbReference type="SAM" id="Phobius"/>
    </source>
</evidence>
<name>A0AA90NSC3_9GAMM</name>
<protein>
    <submittedName>
        <fullName evidence="3">Uncharacterized protein</fullName>
    </submittedName>
</protein>
<feature type="compositionally biased region" description="Basic and acidic residues" evidence="1">
    <location>
        <begin position="194"/>
        <end position="204"/>
    </location>
</feature>
<feature type="region of interest" description="Disordered" evidence="1">
    <location>
        <begin position="192"/>
        <end position="213"/>
    </location>
</feature>
<feature type="transmembrane region" description="Helical" evidence="2">
    <location>
        <begin position="12"/>
        <end position="31"/>
    </location>
</feature>
<dbReference type="EMBL" id="JASXSV010000004">
    <property type="protein sequence ID" value="MDP0588440.1"/>
    <property type="molecule type" value="Genomic_DNA"/>
</dbReference>
<keyword evidence="2" id="KW-1133">Transmembrane helix</keyword>
<gene>
    <name evidence="3" type="ORF">QS748_04325</name>
</gene>
<accession>A0AA90NSC3</accession>
<sequence length="314" mass="36028">MKSIGNILRKYIVTYVLLVICCIFISSKTLATPESITTADCWNIYQYLKNINDPCSTENHGDQLIGHLSKLCTRIFDKNLEKEKIKFKEIYSIISNSGMHPHLSTSTIIPYTYNISGHSRPIICAFQTINRQKKHIITINFFLACLQKKEDEGCAIMFRALRSCMQTAKLQMFVKCVKDECLTIPSIASAPPLEKSHPQRHTGDYPRSYTPDEYNHNHNHYTHNFLPPQQQACCFVPKHLIPHLQTTEKEQHYPKTPDLPPPAYTEKDTGMYLTSLELPSAAKKDGLPTILRNSYNSLEHTARNSTKRNHMKMN</sequence>
<proteinExistence type="predicted"/>
<evidence type="ECO:0000256" key="1">
    <source>
        <dbReference type="SAM" id="MobiDB-lite"/>
    </source>
</evidence>
<keyword evidence="4" id="KW-1185">Reference proteome</keyword>
<organism evidence="3 4">
    <name type="scientific">Candidatus Endonucleibacter bathymodioli</name>
    <dbReference type="NCBI Taxonomy" id="539814"/>
    <lineage>
        <taxon>Bacteria</taxon>
        <taxon>Pseudomonadati</taxon>
        <taxon>Pseudomonadota</taxon>
        <taxon>Gammaproteobacteria</taxon>
        <taxon>Oceanospirillales</taxon>
        <taxon>Endozoicomonadaceae</taxon>
        <taxon>Candidatus Endonucleibacter</taxon>
    </lineage>
</organism>